<dbReference type="OrthoDB" id="73688at2"/>
<name>A0A1H6S0J5_9DEIO</name>
<feature type="signal peptide" evidence="1">
    <location>
        <begin position="1"/>
        <end position="23"/>
    </location>
</feature>
<evidence type="ECO:0000256" key="1">
    <source>
        <dbReference type="SAM" id="SignalP"/>
    </source>
</evidence>
<organism evidence="3 4">
    <name type="scientific">Deinococcus reticulitermitis</name>
    <dbReference type="NCBI Taxonomy" id="856736"/>
    <lineage>
        <taxon>Bacteria</taxon>
        <taxon>Thermotogati</taxon>
        <taxon>Deinococcota</taxon>
        <taxon>Deinococci</taxon>
        <taxon>Deinococcales</taxon>
        <taxon>Deinococcaceae</taxon>
        <taxon>Deinococcus</taxon>
    </lineage>
</organism>
<keyword evidence="4" id="KW-1185">Reference proteome</keyword>
<dbReference type="Proteomes" id="UP000199223">
    <property type="component" value="Unassembled WGS sequence"/>
</dbReference>
<dbReference type="EMBL" id="FNZA01000001">
    <property type="protein sequence ID" value="SEI56952.1"/>
    <property type="molecule type" value="Genomic_DNA"/>
</dbReference>
<evidence type="ECO:0000313" key="3">
    <source>
        <dbReference type="EMBL" id="SEI56952.1"/>
    </source>
</evidence>
<dbReference type="InterPro" id="IPR022029">
    <property type="entry name" value="YoaR-like_PG-bd"/>
</dbReference>
<accession>A0A1H6S0J5</accession>
<dbReference type="InterPro" id="IPR007391">
    <property type="entry name" value="Vancomycin_resist_VanW"/>
</dbReference>
<dbReference type="PANTHER" id="PTHR35788">
    <property type="entry name" value="EXPORTED PROTEIN-RELATED"/>
    <property type="match status" value="1"/>
</dbReference>
<evidence type="ECO:0000313" key="4">
    <source>
        <dbReference type="Proteomes" id="UP000199223"/>
    </source>
</evidence>
<dbReference type="Pfam" id="PF04294">
    <property type="entry name" value="VanW"/>
    <property type="match status" value="1"/>
</dbReference>
<gene>
    <name evidence="3" type="ORF">SAMN04488058_1017</name>
</gene>
<sequence length="573" mass="60493">MTRATTFALLGLSAAALLGGALAVGVAAQSSVLAPGLSVGGVPVGGLSPEAATAAVRAAHPTPQLEVRAGGKSWKLSAAKLGYQVDVERGLRAAQRASEARDWLERARAVIGQHTEQAFPVTVKVNAAAAQKTLEALTAGMGTPPVNATVGFDSGTRRYRVLTPDRPGRTPDAAAAAQAYAANPKLRQLEVPVTEAQAKFTAKKLGEHAALGNALIRPVTVKLAGADRAGTLAPLQLANLYWVKAEGIVPDEKTLKAAFESLSYQIDQPAQNARYGWRDGVWGKVGEKPGRVVGDGAYEAFRKGIFDPQVRTITLPSQAQQPTLKLADLPSPAGLELIARGESTYYGSSPERRTNVAVAASKIDGTVVAAGQDFSFLQALGGITADNGFVGGLIISGGRTVDGLGGGVCQVSTTAFRALYLAGLPVVERNQHSYRVGYYEPQVGFEAAVYDPGVDLKMKNDTGAALLIRAVNNDAASRLTVEVWGKKPPRTVTVSPAVILARTAHPPARYVFNPNLPAGVSKQVDWAQDGFNLYITRTIKTPWSTRTDRVDTVYKPWQAVYEYGPRAGALARR</sequence>
<dbReference type="InterPro" id="IPR052913">
    <property type="entry name" value="Glycopeptide_resist_protein"/>
</dbReference>
<feature type="domain" description="YoaR-like putative peptidoglycan binding" evidence="2">
    <location>
        <begin position="74"/>
        <end position="169"/>
    </location>
</feature>
<evidence type="ECO:0000259" key="2">
    <source>
        <dbReference type="Pfam" id="PF12229"/>
    </source>
</evidence>
<dbReference type="PANTHER" id="PTHR35788:SF1">
    <property type="entry name" value="EXPORTED PROTEIN"/>
    <property type="match status" value="1"/>
</dbReference>
<dbReference type="AlphaFoldDB" id="A0A1H6S0J5"/>
<dbReference type="Pfam" id="PF12229">
    <property type="entry name" value="PG_binding_4"/>
    <property type="match status" value="1"/>
</dbReference>
<protein>
    <submittedName>
        <fullName evidence="3">Vancomycin resistance protein YoaR, contains peptidoglycan-binding and VanW domains</fullName>
    </submittedName>
</protein>
<reference evidence="4" key="1">
    <citation type="submission" date="2016-10" db="EMBL/GenBank/DDBJ databases">
        <authorList>
            <person name="Varghese N."/>
            <person name="Submissions S."/>
        </authorList>
    </citation>
    <scope>NUCLEOTIDE SEQUENCE [LARGE SCALE GENOMIC DNA]</scope>
    <source>
        <strain evidence="4">CGMCC 1.10218</strain>
    </source>
</reference>
<feature type="chain" id="PRO_5011576353" evidence="1">
    <location>
        <begin position="24"/>
        <end position="573"/>
    </location>
</feature>
<dbReference type="RefSeq" id="WP_092262385.1">
    <property type="nucleotide sequence ID" value="NZ_FNZA01000001.1"/>
</dbReference>
<proteinExistence type="predicted"/>
<dbReference type="STRING" id="856736.SAMN04488058_1017"/>
<keyword evidence="1" id="KW-0732">Signal</keyword>